<evidence type="ECO:0000313" key="4">
    <source>
        <dbReference type="Proteomes" id="UP001056837"/>
    </source>
</evidence>
<reference evidence="2" key="2">
    <citation type="submission" date="2020-04" db="EMBL/GenBank/DDBJ databases">
        <title>Tenacibaculum mesophilum bac2.</title>
        <authorList>
            <person name="Li M."/>
        </authorList>
    </citation>
    <scope>NUCLEOTIDE SEQUENCE</scope>
    <source>
        <strain evidence="2">Bac2</strain>
    </source>
</reference>
<sequence>MKTWTTKDLLYKTFEFREMVPNSNEWNESSLKYNEPRLIRFRRLNALLKAFGLTRTKKQKNSLWTMLSGNKIAKEDELTKSEIIPFLRGDFILKRESIKYPRVQELIEKGKSSESDPFNEPRDVYTFYNHLMKYRIEIDNVLRHNSVVLEASSLGFRSAITLTAELNNDLYKKAVKIDELLFEIINPNDLSFDEETLIKEYGFPKENLNAIDVDNY</sequence>
<protein>
    <submittedName>
        <fullName evidence="2">Uncharacterized protein</fullName>
    </submittedName>
</protein>
<evidence type="ECO:0000313" key="2">
    <source>
        <dbReference type="EMBL" id="UTD14921.1"/>
    </source>
</evidence>
<dbReference type="AlphaFoldDB" id="A0AAE9ML50"/>
<dbReference type="EMBL" id="CP050861">
    <property type="protein sequence ID" value="UTD14921.1"/>
    <property type="molecule type" value="Genomic_DNA"/>
</dbReference>
<organism evidence="2 4">
    <name type="scientific">Tenacibaculum mesophilum</name>
    <dbReference type="NCBI Taxonomy" id="104268"/>
    <lineage>
        <taxon>Bacteria</taxon>
        <taxon>Pseudomonadati</taxon>
        <taxon>Bacteroidota</taxon>
        <taxon>Flavobacteriia</taxon>
        <taxon>Flavobacteriales</taxon>
        <taxon>Flavobacteriaceae</taxon>
        <taxon>Tenacibaculum</taxon>
    </lineage>
</organism>
<dbReference type="RefSeq" id="WP_073184779.1">
    <property type="nucleotide sequence ID" value="NZ_CP032544.1"/>
</dbReference>
<name>A0AAE9ML50_9FLAO</name>
<reference evidence="1 3" key="1">
    <citation type="submission" date="2018-09" db="EMBL/GenBank/DDBJ databases">
        <title>Insights into the microbiota of Asian seabass (Lates calcarifer) with tenacibaculosis symptoms and description of sp. nov. Tenacibaculum singaporense.</title>
        <authorList>
            <person name="Miyake S."/>
            <person name="Soh M."/>
            <person name="Azman M.N."/>
            <person name="Ngoh S.Y."/>
            <person name="Orban L."/>
            <person name="Seedorf H."/>
        </authorList>
    </citation>
    <scope>NUCLEOTIDE SEQUENCE [LARGE SCALE GENOMIC DNA]</scope>
    <source>
        <strain evidence="1 3">DSM 13764</strain>
    </source>
</reference>
<evidence type="ECO:0000313" key="3">
    <source>
        <dbReference type="Proteomes" id="UP000269693"/>
    </source>
</evidence>
<gene>
    <name evidence="1" type="ORF">D6200_06450</name>
    <name evidence="2" type="ORF">HER15_05255</name>
</gene>
<dbReference type="Proteomes" id="UP000269693">
    <property type="component" value="Chromosome"/>
</dbReference>
<dbReference type="EMBL" id="CP032544">
    <property type="protein sequence ID" value="AZJ32223.1"/>
    <property type="molecule type" value="Genomic_DNA"/>
</dbReference>
<proteinExistence type="predicted"/>
<evidence type="ECO:0000313" key="1">
    <source>
        <dbReference type="EMBL" id="AZJ32223.1"/>
    </source>
</evidence>
<keyword evidence="3" id="KW-1185">Reference proteome</keyword>
<accession>A0AAE9ML50</accession>
<dbReference type="Proteomes" id="UP001056837">
    <property type="component" value="Chromosome"/>
</dbReference>